<dbReference type="Proteomes" id="UP000799777">
    <property type="component" value="Unassembled WGS sequence"/>
</dbReference>
<name>A0A9P4LK50_9PLEO</name>
<feature type="non-terminal residue" evidence="1">
    <location>
        <position position="125"/>
    </location>
</feature>
<accession>A0A9P4LK50</accession>
<reference evidence="1" key="1">
    <citation type="journal article" date="2020" name="Stud. Mycol.">
        <title>101 Dothideomycetes genomes: a test case for predicting lifestyles and emergence of pathogens.</title>
        <authorList>
            <person name="Haridas S."/>
            <person name="Albert R."/>
            <person name="Binder M."/>
            <person name="Bloem J."/>
            <person name="Labutti K."/>
            <person name="Salamov A."/>
            <person name="Andreopoulos B."/>
            <person name="Baker S."/>
            <person name="Barry K."/>
            <person name="Bills G."/>
            <person name="Bluhm B."/>
            <person name="Cannon C."/>
            <person name="Castanera R."/>
            <person name="Culley D."/>
            <person name="Daum C."/>
            <person name="Ezra D."/>
            <person name="Gonzalez J."/>
            <person name="Henrissat B."/>
            <person name="Kuo A."/>
            <person name="Liang C."/>
            <person name="Lipzen A."/>
            <person name="Lutzoni F."/>
            <person name="Magnuson J."/>
            <person name="Mondo S."/>
            <person name="Nolan M."/>
            <person name="Ohm R."/>
            <person name="Pangilinan J."/>
            <person name="Park H.-J."/>
            <person name="Ramirez L."/>
            <person name="Alfaro M."/>
            <person name="Sun H."/>
            <person name="Tritt A."/>
            <person name="Yoshinaga Y."/>
            <person name="Zwiers L.-H."/>
            <person name="Turgeon B."/>
            <person name="Goodwin S."/>
            <person name="Spatafora J."/>
            <person name="Crous P."/>
            <person name="Grigoriev I."/>
        </authorList>
    </citation>
    <scope>NUCLEOTIDE SEQUENCE</scope>
    <source>
        <strain evidence="1">CBS 110217</strain>
    </source>
</reference>
<dbReference type="EMBL" id="ML978195">
    <property type="protein sequence ID" value="KAF2029971.1"/>
    <property type="molecule type" value="Genomic_DNA"/>
</dbReference>
<keyword evidence="2" id="KW-1185">Reference proteome</keyword>
<evidence type="ECO:0000313" key="2">
    <source>
        <dbReference type="Proteomes" id="UP000799777"/>
    </source>
</evidence>
<proteinExistence type="predicted"/>
<dbReference type="AlphaFoldDB" id="A0A9P4LK50"/>
<evidence type="ECO:0000313" key="1">
    <source>
        <dbReference type="EMBL" id="KAF2029971.1"/>
    </source>
</evidence>
<protein>
    <submittedName>
        <fullName evidence="1">Uncharacterized protein</fullName>
    </submittedName>
</protein>
<dbReference type="OrthoDB" id="3801104at2759"/>
<gene>
    <name evidence="1" type="ORF">EK21DRAFT_34187</name>
</gene>
<feature type="non-terminal residue" evidence="1">
    <location>
        <position position="1"/>
    </location>
</feature>
<organism evidence="1 2">
    <name type="scientific">Setomelanomma holmii</name>
    <dbReference type="NCBI Taxonomy" id="210430"/>
    <lineage>
        <taxon>Eukaryota</taxon>
        <taxon>Fungi</taxon>
        <taxon>Dikarya</taxon>
        <taxon>Ascomycota</taxon>
        <taxon>Pezizomycotina</taxon>
        <taxon>Dothideomycetes</taxon>
        <taxon>Pleosporomycetidae</taxon>
        <taxon>Pleosporales</taxon>
        <taxon>Pleosporineae</taxon>
        <taxon>Phaeosphaeriaceae</taxon>
        <taxon>Setomelanomma</taxon>
    </lineage>
</organism>
<sequence length="125" mass="14691">ANQLRFVNKQLYAETRGLELHFNELALYTLGLTYYFIQRCTPVPLGRVRALQFLYGPYWTRHSPMNADLQALISFCHRHRHVQVRSYLSLYSPNNFAMLSYFSEEEVMLRGTQDLMDALYAEGTM</sequence>
<comment type="caution">
    <text evidence="1">The sequence shown here is derived from an EMBL/GenBank/DDBJ whole genome shotgun (WGS) entry which is preliminary data.</text>
</comment>